<feature type="coiled-coil region" evidence="9">
    <location>
        <begin position="421"/>
        <end position="448"/>
    </location>
</feature>
<keyword evidence="10" id="KW-1133">Transmembrane helix</keyword>
<organism evidence="13 14">
    <name type="scientific">Candidatus Magnetominusculus xianensis</name>
    <dbReference type="NCBI Taxonomy" id="1748249"/>
    <lineage>
        <taxon>Bacteria</taxon>
        <taxon>Pseudomonadati</taxon>
        <taxon>Nitrospirota</taxon>
        <taxon>Nitrospiria</taxon>
        <taxon>Nitrospirales</taxon>
        <taxon>Nitrospiraceae</taxon>
        <taxon>Candidatus Magnetominusculus</taxon>
    </lineage>
</organism>
<keyword evidence="10" id="KW-0812">Transmembrane</keyword>
<evidence type="ECO:0000256" key="7">
    <source>
        <dbReference type="ARBA" id="ARBA00022840"/>
    </source>
</evidence>
<evidence type="ECO:0000259" key="12">
    <source>
        <dbReference type="PROSITE" id="PS50112"/>
    </source>
</evidence>
<evidence type="ECO:0000256" key="3">
    <source>
        <dbReference type="ARBA" id="ARBA00022553"/>
    </source>
</evidence>
<dbReference type="InterPro" id="IPR035965">
    <property type="entry name" value="PAS-like_dom_sf"/>
</dbReference>
<dbReference type="Pfam" id="PF02518">
    <property type="entry name" value="HATPase_c"/>
    <property type="match status" value="1"/>
</dbReference>
<dbReference type="InterPro" id="IPR036890">
    <property type="entry name" value="HATPase_C_sf"/>
</dbReference>
<dbReference type="InterPro" id="IPR003661">
    <property type="entry name" value="HisK_dim/P_dom"/>
</dbReference>
<evidence type="ECO:0000256" key="8">
    <source>
        <dbReference type="ARBA" id="ARBA00023012"/>
    </source>
</evidence>
<dbReference type="PROSITE" id="PS50112">
    <property type="entry name" value="PAS"/>
    <property type="match status" value="1"/>
</dbReference>
<dbReference type="PANTHER" id="PTHR43065">
    <property type="entry name" value="SENSOR HISTIDINE KINASE"/>
    <property type="match status" value="1"/>
</dbReference>
<evidence type="ECO:0000256" key="5">
    <source>
        <dbReference type="ARBA" id="ARBA00022741"/>
    </source>
</evidence>
<sequence length="691" mass="77815">MILDVTSIFGNNMDIVFFVYGLSFVLMGLAIALQLKEGSAFKWTKILWLLAAFGLTHGVNEWLDMWKVIKGENKTLALIGWFFLAGSYVVLFEFGRRVIRVSINDSPSCQLMAAKYMGWWLTVVAAGAVCFISIVYNDISKVGSAAARYILGFPGSLMAAYGFYSYYRCEKKMLSVINIKRYFIIMSAAFFLYSVFGGLVVSRGDFFPANVLNSALFLQITGIPVQVLRAGIALVLAFSMINILKIYNWEISNRQKEHLLRLQASEEKYKILIETIPDVVYMVDKDGIFIFINNAVRSLGYEPDELIGQHFSKILSPEDVDSVSRNAVLSKPLEKGGIPKLFDERRTGQRGTFGLEVHIVKKHEQTVPNSSTDIIVGEVNSSGVYEVNESSMEKEFAGTLGLIKTKQSYGSTGVIRDITIRKQEMEQLRKSEQMMEDVAQNLQQMVNEEIRNKLKREQLLVQQSKLATMGEMIAVVAHQWKQPLNIIGLIVQDLEDAFGYEGLDEEYIKKAVKSVLEQIAFMTKTVDDFRDFLRPSKEKMRFSIVKAIEDILFMNEALFKKGNIIVSFNRGNLSDNYEITGYTNEIKHVILNLVNNAKDAISNKKGEGIINISLSKDDNRIIIVITDNGGGIPPEIIERIFDPYFTTKPEQEGTGIGLYMSKTIIESRMSGKLTARNTSVGAEFRIELQAQ</sequence>
<feature type="transmembrane region" description="Helical" evidence="10">
    <location>
        <begin position="216"/>
        <end position="244"/>
    </location>
</feature>
<dbReference type="CDD" id="cd00082">
    <property type="entry name" value="HisKA"/>
    <property type="match status" value="1"/>
</dbReference>
<feature type="transmembrane region" description="Helical" evidence="10">
    <location>
        <begin position="15"/>
        <end position="34"/>
    </location>
</feature>
<evidence type="ECO:0000313" key="14">
    <source>
        <dbReference type="Proteomes" id="UP000060487"/>
    </source>
</evidence>
<dbReference type="RefSeq" id="WP_085050601.1">
    <property type="nucleotide sequence ID" value="NZ_LNQR01000001.1"/>
</dbReference>
<dbReference type="CDD" id="cd00130">
    <property type="entry name" value="PAS"/>
    <property type="match status" value="1"/>
</dbReference>
<keyword evidence="14" id="KW-1185">Reference proteome</keyword>
<dbReference type="SMART" id="SM00091">
    <property type="entry name" value="PAS"/>
    <property type="match status" value="1"/>
</dbReference>
<keyword evidence="7" id="KW-0067">ATP-binding</keyword>
<evidence type="ECO:0000256" key="2">
    <source>
        <dbReference type="ARBA" id="ARBA00012438"/>
    </source>
</evidence>
<dbReference type="Gene3D" id="3.30.450.20">
    <property type="entry name" value="PAS domain"/>
    <property type="match status" value="1"/>
</dbReference>
<comment type="caution">
    <text evidence="13">The sequence shown here is derived from an EMBL/GenBank/DDBJ whole genome shotgun (WGS) entry which is preliminary data.</text>
</comment>
<evidence type="ECO:0000256" key="10">
    <source>
        <dbReference type="SAM" id="Phobius"/>
    </source>
</evidence>
<evidence type="ECO:0000256" key="6">
    <source>
        <dbReference type="ARBA" id="ARBA00022777"/>
    </source>
</evidence>
<dbReference type="PROSITE" id="PS50109">
    <property type="entry name" value="HIS_KIN"/>
    <property type="match status" value="1"/>
</dbReference>
<dbReference type="PRINTS" id="PR00344">
    <property type="entry name" value="BCTRLSENSOR"/>
</dbReference>
<name>A0ABR5SJY4_9BACT</name>
<dbReference type="Pfam" id="PF00989">
    <property type="entry name" value="PAS"/>
    <property type="match status" value="1"/>
</dbReference>
<keyword evidence="6 13" id="KW-0418">Kinase</keyword>
<dbReference type="PANTHER" id="PTHR43065:SF10">
    <property type="entry name" value="PEROXIDE STRESS-ACTIVATED HISTIDINE KINASE MAK3"/>
    <property type="match status" value="1"/>
</dbReference>
<evidence type="ECO:0000256" key="9">
    <source>
        <dbReference type="SAM" id="Coils"/>
    </source>
</evidence>
<feature type="domain" description="PAS" evidence="12">
    <location>
        <begin position="265"/>
        <end position="336"/>
    </location>
</feature>
<keyword evidence="5" id="KW-0547">Nucleotide-binding</keyword>
<dbReference type="SUPFAM" id="SSF55874">
    <property type="entry name" value="ATPase domain of HSP90 chaperone/DNA topoisomerase II/histidine kinase"/>
    <property type="match status" value="1"/>
</dbReference>
<evidence type="ECO:0000313" key="13">
    <source>
        <dbReference type="EMBL" id="KWT95137.1"/>
    </source>
</evidence>
<feature type="transmembrane region" description="Helical" evidence="10">
    <location>
        <begin position="116"/>
        <end position="136"/>
    </location>
</feature>
<keyword evidence="8" id="KW-0902">Two-component regulatory system</keyword>
<dbReference type="Proteomes" id="UP000060487">
    <property type="component" value="Unassembled WGS sequence"/>
</dbReference>
<dbReference type="SUPFAM" id="SSF47384">
    <property type="entry name" value="Homodimeric domain of signal transducing histidine kinase"/>
    <property type="match status" value="1"/>
</dbReference>
<keyword evidence="10" id="KW-0472">Membrane</keyword>
<dbReference type="InterPro" id="IPR036097">
    <property type="entry name" value="HisK_dim/P_sf"/>
</dbReference>
<dbReference type="SMART" id="SM00387">
    <property type="entry name" value="HATPase_c"/>
    <property type="match status" value="1"/>
</dbReference>
<dbReference type="InterPro" id="IPR003594">
    <property type="entry name" value="HATPase_dom"/>
</dbReference>
<feature type="transmembrane region" description="Helical" evidence="10">
    <location>
        <begin position="148"/>
        <end position="167"/>
    </location>
</feature>
<comment type="catalytic activity">
    <reaction evidence="1">
        <text>ATP + protein L-histidine = ADP + protein N-phospho-L-histidine.</text>
        <dbReference type="EC" id="2.7.13.3"/>
    </reaction>
</comment>
<dbReference type="NCBIfam" id="TIGR00229">
    <property type="entry name" value="sensory_box"/>
    <property type="match status" value="1"/>
</dbReference>
<reference evidence="13 14" key="1">
    <citation type="submission" date="2015-11" db="EMBL/GenBank/DDBJ databases">
        <authorList>
            <person name="Lin W."/>
        </authorList>
    </citation>
    <scope>NUCLEOTIDE SEQUENCE [LARGE SCALE GENOMIC DNA]</scope>
    <source>
        <strain evidence="13 14">HCH-1</strain>
    </source>
</reference>
<gene>
    <name evidence="13" type="ORF">ASN18_0065</name>
</gene>
<feature type="transmembrane region" description="Helical" evidence="10">
    <location>
        <begin position="46"/>
        <end position="63"/>
    </location>
</feature>
<keyword evidence="4 13" id="KW-0808">Transferase</keyword>
<evidence type="ECO:0000256" key="4">
    <source>
        <dbReference type="ARBA" id="ARBA00022679"/>
    </source>
</evidence>
<keyword evidence="3" id="KW-0597">Phosphoprotein</keyword>
<dbReference type="GO" id="GO:0004673">
    <property type="term" value="F:protein histidine kinase activity"/>
    <property type="evidence" value="ECO:0007669"/>
    <property type="project" value="UniProtKB-EC"/>
</dbReference>
<feature type="domain" description="Histidine kinase" evidence="11">
    <location>
        <begin position="475"/>
        <end position="691"/>
    </location>
</feature>
<keyword evidence="9" id="KW-0175">Coiled coil</keyword>
<protein>
    <recommendedName>
        <fullName evidence="2">histidine kinase</fullName>
        <ecNumber evidence="2">2.7.13.3</ecNumber>
    </recommendedName>
</protein>
<dbReference type="EC" id="2.7.13.3" evidence="2"/>
<evidence type="ECO:0000256" key="1">
    <source>
        <dbReference type="ARBA" id="ARBA00000085"/>
    </source>
</evidence>
<dbReference type="InterPro" id="IPR000014">
    <property type="entry name" value="PAS"/>
</dbReference>
<feature type="transmembrane region" description="Helical" evidence="10">
    <location>
        <begin position="75"/>
        <end position="95"/>
    </location>
</feature>
<dbReference type="Gene3D" id="3.30.565.10">
    <property type="entry name" value="Histidine kinase-like ATPase, C-terminal domain"/>
    <property type="match status" value="1"/>
</dbReference>
<accession>A0ABR5SJY4</accession>
<dbReference type="EMBL" id="LNQR01000001">
    <property type="protein sequence ID" value="KWT95137.1"/>
    <property type="molecule type" value="Genomic_DNA"/>
</dbReference>
<evidence type="ECO:0000259" key="11">
    <source>
        <dbReference type="PROSITE" id="PS50109"/>
    </source>
</evidence>
<dbReference type="InterPro" id="IPR005467">
    <property type="entry name" value="His_kinase_dom"/>
</dbReference>
<dbReference type="InterPro" id="IPR013767">
    <property type="entry name" value="PAS_fold"/>
</dbReference>
<dbReference type="InterPro" id="IPR004358">
    <property type="entry name" value="Sig_transdc_His_kin-like_C"/>
</dbReference>
<dbReference type="SUPFAM" id="SSF55785">
    <property type="entry name" value="PYP-like sensor domain (PAS domain)"/>
    <property type="match status" value="1"/>
</dbReference>
<proteinExistence type="predicted"/>
<dbReference type="Gene3D" id="1.10.287.130">
    <property type="match status" value="1"/>
</dbReference>
<feature type="transmembrane region" description="Helical" evidence="10">
    <location>
        <begin position="179"/>
        <end position="196"/>
    </location>
</feature>